<name>A0AC60P8C7_IXOPE</name>
<gene>
    <name evidence="1" type="ORF">HPB47_007212</name>
</gene>
<proteinExistence type="predicted"/>
<sequence>MSFHHAVHVDNYHDADDAMFENRRSPARPTSFPGMAKRGGMVKRDVGKVVDHETSSETDHHDDQGSSESDGSSPSNAAIKTGGKHPKTILMITEAIDELGDKKGSDPDSIMTCILGHYQDLDEKRFKVLFKRAFLKGIMDGLLLRTKLTEQCEGITGRFEVATTKPKLARKPKEALAKSVKEPEFQAAGDVGKPSGSGLPKAAVKQPKKVAKKAEAAPESAAVKAKSVRQHRQSAEYEYEGGSPEAPKKIVKRKAVRKDAAADEEGVQPGKVADTGKKVVVPLRRQPARAKKMS</sequence>
<keyword evidence="2" id="KW-1185">Reference proteome</keyword>
<protein>
    <submittedName>
        <fullName evidence="1">Uncharacterized protein</fullName>
    </submittedName>
</protein>
<dbReference type="Proteomes" id="UP000805193">
    <property type="component" value="Unassembled WGS sequence"/>
</dbReference>
<dbReference type="EMBL" id="JABSTQ010011052">
    <property type="protein sequence ID" value="KAG0415596.1"/>
    <property type="molecule type" value="Genomic_DNA"/>
</dbReference>
<organism evidence="1 2">
    <name type="scientific">Ixodes persulcatus</name>
    <name type="common">Taiga tick</name>
    <dbReference type="NCBI Taxonomy" id="34615"/>
    <lineage>
        <taxon>Eukaryota</taxon>
        <taxon>Metazoa</taxon>
        <taxon>Ecdysozoa</taxon>
        <taxon>Arthropoda</taxon>
        <taxon>Chelicerata</taxon>
        <taxon>Arachnida</taxon>
        <taxon>Acari</taxon>
        <taxon>Parasitiformes</taxon>
        <taxon>Ixodida</taxon>
        <taxon>Ixodoidea</taxon>
        <taxon>Ixodidae</taxon>
        <taxon>Ixodinae</taxon>
        <taxon>Ixodes</taxon>
    </lineage>
</organism>
<evidence type="ECO:0000313" key="2">
    <source>
        <dbReference type="Proteomes" id="UP000805193"/>
    </source>
</evidence>
<comment type="caution">
    <text evidence="1">The sequence shown here is derived from an EMBL/GenBank/DDBJ whole genome shotgun (WGS) entry which is preliminary data.</text>
</comment>
<accession>A0AC60P8C7</accession>
<evidence type="ECO:0000313" key="1">
    <source>
        <dbReference type="EMBL" id="KAG0415596.1"/>
    </source>
</evidence>
<reference evidence="1 2" key="1">
    <citation type="journal article" date="2020" name="Cell">
        <title>Large-Scale Comparative Analyses of Tick Genomes Elucidate Their Genetic Diversity and Vector Capacities.</title>
        <authorList>
            <consortium name="Tick Genome and Microbiome Consortium (TIGMIC)"/>
            <person name="Jia N."/>
            <person name="Wang J."/>
            <person name="Shi W."/>
            <person name="Du L."/>
            <person name="Sun Y."/>
            <person name="Zhan W."/>
            <person name="Jiang J.F."/>
            <person name="Wang Q."/>
            <person name="Zhang B."/>
            <person name="Ji P."/>
            <person name="Bell-Sakyi L."/>
            <person name="Cui X.M."/>
            <person name="Yuan T.T."/>
            <person name="Jiang B.G."/>
            <person name="Yang W.F."/>
            <person name="Lam T.T."/>
            <person name="Chang Q.C."/>
            <person name="Ding S.J."/>
            <person name="Wang X.J."/>
            <person name="Zhu J.G."/>
            <person name="Ruan X.D."/>
            <person name="Zhao L."/>
            <person name="Wei J.T."/>
            <person name="Ye R.Z."/>
            <person name="Que T.C."/>
            <person name="Du C.H."/>
            <person name="Zhou Y.H."/>
            <person name="Cheng J.X."/>
            <person name="Dai P.F."/>
            <person name="Guo W.B."/>
            <person name="Han X.H."/>
            <person name="Huang E.J."/>
            <person name="Li L.F."/>
            <person name="Wei W."/>
            <person name="Gao Y.C."/>
            <person name="Liu J.Z."/>
            <person name="Shao H.Z."/>
            <person name="Wang X."/>
            <person name="Wang C.C."/>
            <person name="Yang T.C."/>
            <person name="Huo Q.B."/>
            <person name="Li W."/>
            <person name="Chen H.Y."/>
            <person name="Chen S.E."/>
            <person name="Zhou L.G."/>
            <person name="Ni X.B."/>
            <person name="Tian J.H."/>
            <person name="Sheng Y."/>
            <person name="Liu T."/>
            <person name="Pan Y.S."/>
            <person name="Xia L.Y."/>
            <person name="Li J."/>
            <person name="Zhao F."/>
            <person name="Cao W.C."/>
        </authorList>
    </citation>
    <scope>NUCLEOTIDE SEQUENCE [LARGE SCALE GENOMIC DNA]</scope>
    <source>
        <strain evidence="1">Iper-2018</strain>
    </source>
</reference>